<keyword evidence="5" id="KW-1185">Reference proteome</keyword>
<dbReference type="EMBL" id="NBIV01000329">
    <property type="protein sequence ID" value="PXF40269.1"/>
    <property type="molecule type" value="Genomic_DNA"/>
</dbReference>
<evidence type="ECO:0000256" key="1">
    <source>
        <dbReference type="SAM" id="SignalP"/>
    </source>
</evidence>
<feature type="domain" description="Vanadium-dependent haloperoxidase NapH1-like second helical-bundle" evidence="3">
    <location>
        <begin position="342"/>
        <end position="506"/>
    </location>
</feature>
<feature type="signal peptide" evidence="1">
    <location>
        <begin position="1"/>
        <end position="23"/>
    </location>
</feature>
<accession>A0A2V3IDV4</accession>
<dbReference type="InterPro" id="IPR036938">
    <property type="entry name" value="PAP2/HPO_sf"/>
</dbReference>
<dbReference type="PANTHER" id="PTHR34599:SF2">
    <property type="entry name" value="TRAF-TYPE DOMAIN-CONTAINING PROTEIN"/>
    <property type="match status" value="1"/>
</dbReference>
<dbReference type="Proteomes" id="UP000247409">
    <property type="component" value="Unassembled WGS sequence"/>
</dbReference>
<dbReference type="PANTHER" id="PTHR34599">
    <property type="entry name" value="PEROXIDASE-RELATED"/>
    <property type="match status" value="1"/>
</dbReference>
<feature type="chain" id="PRO_5015906466" description="Vanadium chloroperoxidase" evidence="1">
    <location>
        <begin position="24"/>
        <end position="531"/>
    </location>
</feature>
<sequence>MAKFPSVAVLLITFLASFVSSNGQRSQNTIERDQQAYTTLVYPRIFDSILVDRPETPVQFRALLYLNLANWNAWCNYHPTAADSFGRTRFKRPLSEHTLQNKNTATMYALLRIYESSPQSFGGADGLGGYRNLLRELNLDPDDRSQNMSTPVGIGNREGMDLARLMKIDGWNAQGDETSSDPQYAQFFADTTSYAPVNTPWRITFPFRWQPLLENNGLGFFFRQEHVVPQAGSGIAMSLSPADVRRRRVPSPYRNSFAPFGRLFRSDIRVLSSNAKKVFQRSAQLTEEKRLLAELLDNKLSGFRTKENPFGTPSIGVVIRFGILGPRLDLSLDNEIIYGLATNIAVFDAMVTVWKEKLRHDAIRPTGQTMKMLFGDRKFEVWGGPGKPNTRIRAGEWLPYIRTMPHSEYPSASSCVCRSIVEHALIFTNGRDDFPFNLTFPKGSSKIYPGQVPSEEVTLTINRLTDWDRLCAQSRLDAGVHFEPSIEAGRQLCSGIGRSAQDTVDTLLSGKSDFKFLKWLPTDVERFWEED</sequence>
<reference evidence="4 5" key="1">
    <citation type="journal article" date="2018" name="Mol. Biol. Evol.">
        <title>Analysis of the draft genome of the red seaweed Gracilariopsis chorda provides insights into genome size evolution in Rhodophyta.</title>
        <authorList>
            <person name="Lee J."/>
            <person name="Yang E.C."/>
            <person name="Graf L."/>
            <person name="Yang J.H."/>
            <person name="Qiu H."/>
            <person name="Zel Zion U."/>
            <person name="Chan C.X."/>
            <person name="Stephens T.G."/>
            <person name="Weber A.P.M."/>
            <person name="Boo G.H."/>
            <person name="Boo S.M."/>
            <person name="Kim K.M."/>
            <person name="Shin Y."/>
            <person name="Jung M."/>
            <person name="Lee S.J."/>
            <person name="Yim H.S."/>
            <person name="Lee J.H."/>
            <person name="Bhattacharya D."/>
            <person name="Yoon H.S."/>
        </authorList>
    </citation>
    <scope>NUCLEOTIDE SEQUENCE [LARGE SCALE GENOMIC DNA]</scope>
    <source>
        <strain evidence="4 5">SKKU-2015</strain>
        <tissue evidence="4">Whole body</tissue>
    </source>
</reference>
<proteinExistence type="predicted"/>
<organism evidence="4 5">
    <name type="scientific">Gracilariopsis chorda</name>
    <dbReference type="NCBI Taxonomy" id="448386"/>
    <lineage>
        <taxon>Eukaryota</taxon>
        <taxon>Rhodophyta</taxon>
        <taxon>Florideophyceae</taxon>
        <taxon>Rhodymeniophycidae</taxon>
        <taxon>Gracilariales</taxon>
        <taxon>Gracilariaceae</taxon>
        <taxon>Gracilariopsis</taxon>
    </lineage>
</organism>
<dbReference type="InterPro" id="IPR049283">
    <property type="entry name" value="DUF6851"/>
</dbReference>
<evidence type="ECO:0008006" key="6">
    <source>
        <dbReference type="Google" id="ProtNLM"/>
    </source>
</evidence>
<dbReference type="Pfam" id="PF22778">
    <property type="entry name" value="VCPO_2nd"/>
    <property type="match status" value="1"/>
</dbReference>
<dbReference type="SUPFAM" id="SSF48317">
    <property type="entry name" value="Acid phosphatase/Vanadium-dependent haloperoxidase"/>
    <property type="match status" value="1"/>
</dbReference>
<evidence type="ECO:0000313" key="4">
    <source>
        <dbReference type="EMBL" id="PXF40269.1"/>
    </source>
</evidence>
<dbReference type="InterPro" id="IPR055161">
    <property type="entry name" value="NapH1-like_2nd"/>
</dbReference>
<dbReference type="AlphaFoldDB" id="A0A2V3IDV4"/>
<protein>
    <recommendedName>
        <fullName evidence="6">Vanadium chloroperoxidase</fullName>
    </recommendedName>
</protein>
<dbReference type="Gene3D" id="1.10.606.20">
    <property type="match status" value="1"/>
</dbReference>
<evidence type="ECO:0000313" key="5">
    <source>
        <dbReference type="Proteomes" id="UP000247409"/>
    </source>
</evidence>
<feature type="domain" description="DUF6851" evidence="2">
    <location>
        <begin position="68"/>
        <end position="211"/>
    </location>
</feature>
<evidence type="ECO:0000259" key="3">
    <source>
        <dbReference type="Pfam" id="PF22778"/>
    </source>
</evidence>
<evidence type="ECO:0000259" key="2">
    <source>
        <dbReference type="Pfam" id="PF21167"/>
    </source>
</evidence>
<dbReference type="InterPro" id="IPR052559">
    <property type="entry name" value="V-haloperoxidase"/>
</dbReference>
<name>A0A2V3IDV4_9FLOR</name>
<dbReference type="OrthoDB" id="10262915at2759"/>
<dbReference type="Pfam" id="PF21167">
    <property type="entry name" value="DUF6851"/>
    <property type="match status" value="1"/>
</dbReference>
<gene>
    <name evidence="4" type="ORF">BWQ96_10021</name>
</gene>
<keyword evidence="1" id="KW-0732">Signal</keyword>
<comment type="caution">
    <text evidence="4">The sequence shown here is derived from an EMBL/GenBank/DDBJ whole genome shotgun (WGS) entry which is preliminary data.</text>
</comment>